<evidence type="ECO:0000313" key="4">
    <source>
        <dbReference type="EMBL" id="ADL52080.1"/>
    </source>
</evidence>
<keyword evidence="2" id="KW-0964">Secreted</keyword>
<dbReference type="STRING" id="573061.Clocel_2364"/>
<evidence type="ECO:0000313" key="5">
    <source>
        <dbReference type="Proteomes" id="UP000002730"/>
    </source>
</evidence>
<dbReference type="Proteomes" id="UP000002730">
    <property type="component" value="Chromosome"/>
</dbReference>
<dbReference type="AlphaFoldDB" id="D9SPU4"/>
<dbReference type="Pfam" id="PF06594">
    <property type="entry name" value="HCBP_related"/>
    <property type="match status" value="3"/>
</dbReference>
<evidence type="ECO:0000259" key="3">
    <source>
        <dbReference type="Pfam" id="PF06594"/>
    </source>
</evidence>
<dbReference type="InterPro" id="IPR018511">
    <property type="entry name" value="Hemolysin-typ_Ca-bd_CS"/>
</dbReference>
<accession>D9SPU4</accession>
<dbReference type="PANTHER" id="PTHR38340:SF1">
    <property type="entry name" value="S-LAYER PROTEIN"/>
    <property type="match status" value="1"/>
</dbReference>
<dbReference type="PRINTS" id="PR00313">
    <property type="entry name" value="CABNDNGRPT"/>
</dbReference>
<dbReference type="InterPro" id="IPR011049">
    <property type="entry name" value="Serralysin-like_metalloprot_C"/>
</dbReference>
<dbReference type="InterPro" id="IPR010566">
    <property type="entry name" value="Haemolys_ca-bd"/>
</dbReference>
<keyword evidence="5" id="KW-1185">Reference proteome</keyword>
<feature type="domain" description="Haemolysin-type calcium binding-related" evidence="3">
    <location>
        <begin position="85"/>
        <end position="120"/>
    </location>
</feature>
<dbReference type="RefSeq" id="WP_013291742.1">
    <property type="nucleotide sequence ID" value="NC_014393.1"/>
</dbReference>
<dbReference type="OrthoDB" id="1814568at2"/>
<dbReference type="KEGG" id="ccb:Clocel_2364"/>
<dbReference type="PANTHER" id="PTHR38340">
    <property type="entry name" value="S-LAYER PROTEIN"/>
    <property type="match status" value="1"/>
</dbReference>
<dbReference type="InterPro" id="IPR001343">
    <property type="entry name" value="Hemolysn_Ca-bd"/>
</dbReference>
<evidence type="ECO:0000256" key="1">
    <source>
        <dbReference type="ARBA" id="ARBA00004613"/>
    </source>
</evidence>
<organism evidence="4 5">
    <name type="scientific">Clostridium cellulovorans (strain ATCC 35296 / DSM 3052 / OCM 3 / 743B)</name>
    <dbReference type="NCBI Taxonomy" id="573061"/>
    <lineage>
        <taxon>Bacteria</taxon>
        <taxon>Bacillati</taxon>
        <taxon>Bacillota</taxon>
        <taxon>Clostridia</taxon>
        <taxon>Eubacteriales</taxon>
        <taxon>Clostridiaceae</taxon>
        <taxon>Clostridium</taxon>
    </lineage>
</organism>
<name>D9SPU4_CLOC7</name>
<feature type="domain" description="Haemolysin-type calcium binding-related" evidence="3">
    <location>
        <begin position="461"/>
        <end position="500"/>
    </location>
</feature>
<dbReference type="GO" id="GO:0005509">
    <property type="term" value="F:calcium ion binding"/>
    <property type="evidence" value="ECO:0007669"/>
    <property type="project" value="InterPro"/>
</dbReference>
<sequence>MKGYQLIGTENNDQLTGNTGNDILDGGLGNDLLIGGRGNDTYIFNRGYGVITIEDYDEAIGAIDTIKFGVGINIENITFLRIIDNLEISIKGTNDKLIVRNFYKDKRYQIENFIFNDGSTFYKNVFDSLIMYGTPNADTIRASDKNETIIALGSNDAVYGNGGNDFLYGQGGDDKLYGGNGDDILDGGEGKDYLYGENGNDLLDGKNGGGYLEGGAGVDTYIFRKGYGQVNIYEYSGEANTIIDTLKLEDINPNEISLNCNRYDLIMKLNESKDSITIQGYFSSDLHKIEKIQFADGTVWDINTIKSSLVYSNGTVGIDSLNAEGEVIMNGYEGDDTLRSGAGNDKIYGGTGNDQVYGNGGNDLLYGEDGDDKLYGGNGDDILDGGEGKDYLYGENGNDLLDGKNGGGYLEGGAGNDTYIFSKGDGQDIIYNSSSLDTDNDKLSLNDVNLSETAFIKSNTDLIIKLNETTDSVTILGYFNYGKYSLEEIEFMNGETLTPEDVNNVILGKYVSHTIPQYNISLDKAIEILSEASNPSIFNITGTSTSSDIMTDILLNMNS</sequence>
<dbReference type="GO" id="GO:0005576">
    <property type="term" value="C:extracellular region"/>
    <property type="evidence" value="ECO:0007669"/>
    <property type="project" value="UniProtKB-SubCell"/>
</dbReference>
<dbReference type="EMBL" id="CP002160">
    <property type="protein sequence ID" value="ADL52080.1"/>
    <property type="molecule type" value="Genomic_DNA"/>
</dbReference>
<reference evidence="4 5" key="1">
    <citation type="submission" date="2010-08" db="EMBL/GenBank/DDBJ databases">
        <title>Complete sequence of Clostridium cellulovorans 743B.</title>
        <authorList>
            <consortium name="US DOE Joint Genome Institute"/>
            <person name="Lucas S."/>
            <person name="Copeland A."/>
            <person name="Lapidus A."/>
            <person name="Cheng J.-F."/>
            <person name="Bruce D."/>
            <person name="Goodwin L."/>
            <person name="Pitluck S."/>
            <person name="Chertkov O."/>
            <person name="Detter J.C."/>
            <person name="Han C."/>
            <person name="Tapia R."/>
            <person name="Land M."/>
            <person name="Hauser L."/>
            <person name="Chang Y.-J."/>
            <person name="Jeffries C."/>
            <person name="Kyrpides N."/>
            <person name="Ivanova N."/>
            <person name="Mikhailova N."/>
            <person name="Hemme C.L."/>
            <person name="Woyke T."/>
        </authorList>
    </citation>
    <scope>NUCLEOTIDE SEQUENCE [LARGE SCALE GENOMIC DNA]</scope>
    <source>
        <strain evidence="5">ATCC 35296 / DSM 3052 / OCM 3 / 743B</strain>
    </source>
</reference>
<dbReference type="Pfam" id="PF00353">
    <property type="entry name" value="HemolysinCabind"/>
    <property type="match status" value="5"/>
</dbReference>
<dbReference type="PROSITE" id="PS00330">
    <property type="entry name" value="HEMOLYSIN_CALCIUM"/>
    <property type="match status" value="6"/>
</dbReference>
<dbReference type="InterPro" id="IPR050557">
    <property type="entry name" value="RTX_toxin/Mannuronan_C5-epim"/>
</dbReference>
<dbReference type="SUPFAM" id="SSF51120">
    <property type="entry name" value="beta-Roll"/>
    <property type="match status" value="3"/>
</dbReference>
<proteinExistence type="predicted"/>
<comment type="subcellular location">
    <subcellularLocation>
        <location evidence="1">Secreted</location>
    </subcellularLocation>
</comment>
<protein>
    <submittedName>
        <fullName evidence="4">Hemolysin-type calcium-binding region</fullName>
    </submittedName>
</protein>
<gene>
    <name evidence="4" type="ordered locus">Clocel_2364</name>
</gene>
<dbReference type="Gene3D" id="2.150.10.10">
    <property type="entry name" value="Serralysin-like metalloprotease, C-terminal"/>
    <property type="match status" value="4"/>
</dbReference>
<dbReference type="eggNOG" id="COG2931">
    <property type="taxonomic scope" value="Bacteria"/>
</dbReference>
<dbReference type="HOGENOM" id="CLU_522600_0_0_9"/>
<feature type="domain" description="Haemolysin-type calcium binding-related" evidence="3">
    <location>
        <begin position="264"/>
        <end position="304"/>
    </location>
</feature>
<evidence type="ECO:0000256" key="2">
    <source>
        <dbReference type="ARBA" id="ARBA00022525"/>
    </source>
</evidence>